<dbReference type="Gene3D" id="3.40.50.1000">
    <property type="entry name" value="HAD superfamily/HAD-like"/>
    <property type="match status" value="1"/>
</dbReference>
<dbReference type="InterPro" id="IPR006549">
    <property type="entry name" value="HAD-SF_hydro_IIIA"/>
</dbReference>
<protein>
    <recommendedName>
        <fullName evidence="7">D,D-heptose 1,7-bisphosphate phosphatase</fullName>
    </recommendedName>
</protein>
<dbReference type="RefSeq" id="WP_189692362.1">
    <property type="nucleotide sequence ID" value="NZ_BNCM01000002.1"/>
</dbReference>
<evidence type="ECO:0000256" key="1">
    <source>
        <dbReference type="ARBA" id="ARBA00004496"/>
    </source>
</evidence>
<keyword evidence="10" id="KW-1185">Reference proteome</keyword>
<dbReference type="InterPro" id="IPR023214">
    <property type="entry name" value="HAD_sf"/>
</dbReference>
<dbReference type="InterPro" id="IPR004446">
    <property type="entry name" value="Heptose_bisP_phosphatase"/>
</dbReference>
<dbReference type="SUPFAM" id="SSF56784">
    <property type="entry name" value="HAD-like"/>
    <property type="match status" value="1"/>
</dbReference>
<evidence type="ECO:0000256" key="4">
    <source>
        <dbReference type="ARBA" id="ARBA00022723"/>
    </source>
</evidence>
<evidence type="ECO:0000313" key="10">
    <source>
        <dbReference type="Proteomes" id="UP000639051"/>
    </source>
</evidence>
<comment type="caution">
    <text evidence="9">The sequence shown here is derived from an EMBL/GenBank/DDBJ whole genome shotgun (WGS) entry which is preliminary data.</text>
</comment>
<dbReference type="InterPro" id="IPR006543">
    <property type="entry name" value="Histidinol-phos"/>
</dbReference>
<dbReference type="InterPro" id="IPR036412">
    <property type="entry name" value="HAD-like_sf"/>
</dbReference>
<sequence>MTPVTSRRTRIPAAVLFDRDGTLVVDVPYNGDPALVRPVPGARQTLERLRSLGVRIGVVSNQSGVALGLLDLEDVRAVNARVEDLLGPFDTWQFCPHGPQDGCRCRKPKAGLVLAACRDLGVSPRDVVLIGDIGSDMGAARHAGARGIMVPGPATLRREVLDAPAVAGDLWSAVTLALGPELAGDAAYPDPGDEGGSESLGSAA</sequence>
<evidence type="ECO:0000256" key="8">
    <source>
        <dbReference type="SAM" id="MobiDB-lite"/>
    </source>
</evidence>
<dbReference type="Proteomes" id="UP000639051">
    <property type="component" value="Unassembled WGS sequence"/>
</dbReference>
<evidence type="ECO:0000313" key="9">
    <source>
        <dbReference type="EMBL" id="MBL0705809.1"/>
    </source>
</evidence>
<dbReference type="NCBIfam" id="TIGR01656">
    <property type="entry name" value="Histidinol-ppas"/>
    <property type="match status" value="1"/>
</dbReference>
<comment type="similarity">
    <text evidence="2">Belongs to the GmhB family.</text>
</comment>
<name>A0ABS1K2A8_9MICC</name>
<reference evidence="9 10" key="1">
    <citation type="submission" date="2021-01" db="EMBL/GenBank/DDBJ databases">
        <title>Genome public.</title>
        <authorList>
            <person name="Liu C."/>
            <person name="Sun Q."/>
        </authorList>
    </citation>
    <scope>NUCLEOTIDE SEQUENCE [LARGE SCALE GENOMIC DNA]</scope>
    <source>
        <strain evidence="9 10">JC656</strain>
    </source>
</reference>
<organism evidence="9 10">
    <name type="scientific">Sinomonas cellulolyticus</name>
    <dbReference type="NCBI Taxonomy" id="2801916"/>
    <lineage>
        <taxon>Bacteria</taxon>
        <taxon>Bacillati</taxon>
        <taxon>Actinomycetota</taxon>
        <taxon>Actinomycetes</taxon>
        <taxon>Micrococcales</taxon>
        <taxon>Micrococcaceae</taxon>
        <taxon>Sinomonas</taxon>
    </lineage>
</organism>
<gene>
    <name evidence="9" type="ORF">JJE72_09845</name>
</gene>
<dbReference type="EMBL" id="JAERRC010000024">
    <property type="protein sequence ID" value="MBL0705809.1"/>
    <property type="molecule type" value="Genomic_DNA"/>
</dbReference>
<dbReference type="Pfam" id="PF00702">
    <property type="entry name" value="Hydrolase"/>
    <property type="match status" value="1"/>
</dbReference>
<keyword evidence="4" id="KW-0479">Metal-binding</keyword>
<evidence type="ECO:0000256" key="7">
    <source>
        <dbReference type="ARBA" id="ARBA00031828"/>
    </source>
</evidence>
<dbReference type="PANTHER" id="PTHR42891:SF1">
    <property type="entry name" value="D-GLYCERO-BETA-D-MANNO-HEPTOSE-1,7-BISPHOSPHATE 7-PHOSPHATASE"/>
    <property type="match status" value="1"/>
</dbReference>
<evidence type="ECO:0000256" key="5">
    <source>
        <dbReference type="ARBA" id="ARBA00022801"/>
    </source>
</evidence>
<keyword evidence="5 9" id="KW-0378">Hydrolase</keyword>
<evidence type="ECO:0000256" key="2">
    <source>
        <dbReference type="ARBA" id="ARBA00005628"/>
    </source>
</evidence>
<keyword evidence="3" id="KW-0963">Cytoplasm</keyword>
<accession>A0ABS1K2A8</accession>
<feature type="region of interest" description="Disordered" evidence="8">
    <location>
        <begin position="185"/>
        <end position="204"/>
    </location>
</feature>
<keyword evidence="6" id="KW-0119">Carbohydrate metabolism</keyword>
<dbReference type="CDD" id="cd07503">
    <property type="entry name" value="HAD_HisB-N"/>
    <property type="match status" value="1"/>
</dbReference>
<evidence type="ECO:0000256" key="3">
    <source>
        <dbReference type="ARBA" id="ARBA00022490"/>
    </source>
</evidence>
<dbReference type="NCBIfam" id="TIGR01662">
    <property type="entry name" value="HAD-SF-IIIA"/>
    <property type="match status" value="1"/>
</dbReference>
<comment type="subcellular location">
    <subcellularLocation>
        <location evidence="1">Cytoplasm</location>
    </subcellularLocation>
</comment>
<dbReference type="GO" id="GO:0016787">
    <property type="term" value="F:hydrolase activity"/>
    <property type="evidence" value="ECO:0007669"/>
    <property type="project" value="UniProtKB-KW"/>
</dbReference>
<dbReference type="PANTHER" id="PTHR42891">
    <property type="entry name" value="D-GLYCERO-BETA-D-MANNO-HEPTOSE-1,7-BISPHOSPHATE 7-PHOSPHATASE"/>
    <property type="match status" value="1"/>
</dbReference>
<evidence type="ECO:0000256" key="6">
    <source>
        <dbReference type="ARBA" id="ARBA00023277"/>
    </source>
</evidence>
<proteinExistence type="inferred from homology"/>